<protein>
    <submittedName>
        <fullName evidence="2">Uncharacterized protein</fullName>
    </submittedName>
</protein>
<dbReference type="AlphaFoldDB" id="A0A1R3RR00"/>
<dbReference type="Proteomes" id="UP000188318">
    <property type="component" value="Unassembled WGS sequence"/>
</dbReference>
<keyword evidence="1" id="KW-0175">Coiled coil</keyword>
<gene>
    <name evidence="2" type="ORF">ASPCADRAFT_129956</name>
</gene>
<accession>A0A1R3RR00</accession>
<evidence type="ECO:0000313" key="2">
    <source>
        <dbReference type="EMBL" id="OOF96902.1"/>
    </source>
</evidence>
<keyword evidence="3" id="KW-1185">Reference proteome</keyword>
<dbReference type="VEuPathDB" id="FungiDB:ASPCADRAFT_129956"/>
<dbReference type="STRING" id="602072.A0A1R3RR00"/>
<feature type="coiled-coil region" evidence="1">
    <location>
        <begin position="4"/>
        <end position="35"/>
    </location>
</feature>
<evidence type="ECO:0000256" key="1">
    <source>
        <dbReference type="SAM" id="Coils"/>
    </source>
</evidence>
<name>A0A1R3RR00_ASPC5</name>
<sequence length="273" mass="30441">MDDIAGLEREYQSALTEVRGELAEVKQGLADLTAKPPGYVCESQLEKIHVELQSIRATTTCSSIGLSTDQSTDQNTDQSTGKSWASIVTATPLVSPTTRATRADLGLPMIVVEGRKASAETKEVMRESGRVREVISNQLKSHRETENIKVEGVKALRGNSVKISVDSEENTKVLRENQSWLEALPGAIVQGEQWFPIKVDAVPRDAVFDDNAERHDFRDLFRLENEGAEVNMVRWMSGARPYGSMAVYLSKERDAHFLVNRKIVARQRRSSIR</sequence>
<dbReference type="EMBL" id="KV907498">
    <property type="protein sequence ID" value="OOF96902.1"/>
    <property type="molecule type" value="Genomic_DNA"/>
</dbReference>
<dbReference type="OrthoDB" id="4507769at2759"/>
<proteinExistence type="predicted"/>
<evidence type="ECO:0000313" key="3">
    <source>
        <dbReference type="Proteomes" id="UP000188318"/>
    </source>
</evidence>
<organism evidence="2 3">
    <name type="scientific">Aspergillus carbonarius (strain ITEM 5010)</name>
    <dbReference type="NCBI Taxonomy" id="602072"/>
    <lineage>
        <taxon>Eukaryota</taxon>
        <taxon>Fungi</taxon>
        <taxon>Dikarya</taxon>
        <taxon>Ascomycota</taxon>
        <taxon>Pezizomycotina</taxon>
        <taxon>Eurotiomycetes</taxon>
        <taxon>Eurotiomycetidae</taxon>
        <taxon>Eurotiales</taxon>
        <taxon>Aspergillaceae</taxon>
        <taxon>Aspergillus</taxon>
        <taxon>Aspergillus subgen. Circumdati</taxon>
    </lineage>
</organism>
<reference evidence="3" key="1">
    <citation type="journal article" date="2017" name="Genome Biol.">
        <title>Comparative genomics reveals high biological diversity and specific adaptations in the industrially and medically important fungal genus Aspergillus.</title>
        <authorList>
            <person name="de Vries R.P."/>
            <person name="Riley R."/>
            <person name="Wiebenga A."/>
            <person name="Aguilar-Osorio G."/>
            <person name="Amillis S."/>
            <person name="Uchima C.A."/>
            <person name="Anderluh G."/>
            <person name="Asadollahi M."/>
            <person name="Askin M."/>
            <person name="Barry K."/>
            <person name="Battaglia E."/>
            <person name="Bayram O."/>
            <person name="Benocci T."/>
            <person name="Braus-Stromeyer S.A."/>
            <person name="Caldana C."/>
            <person name="Canovas D."/>
            <person name="Cerqueira G.C."/>
            <person name="Chen F."/>
            <person name="Chen W."/>
            <person name="Choi C."/>
            <person name="Clum A."/>
            <person name="Dos Santos R.A."/>
            <person name="Damasio A.R."/>
            <person name="Diallinas G."/>
            <person name="Emri T."/>
            <person name="Fekete E."/>
            <person name="Flipphi M."/>
            <person name="Freyberg S."/>
            <person name="Gallo A."/>
            <person name="Gournas C."/>
            <person name="Habgood R."/>
            <person name="Hainaut M."/>
            <person name="Harispe M.L."/>
            <person name="Henrissat B."/>
            <person name="Hilden K.S."/>
            <person name="Hope R."/>
            <person name="Hossain A."/>
            <person name="Karabika E."/>
            <person name="Karaffa L."/>
            <person name="Karanyi Z."/>
            <person name="Krasevec N."/>
            <person name="Kuo A."/>
            <person name="Kusch H."/>
            <person name="LaButti K."/>
            <person name="Lagendijk E.L."/>
            <person name="Lapidus A."/>
            <person name="Levasseur A."/>
            <person name="Lindquist E."/>
            <person name="Lipzen A."/>
            <person name="Logrieco A.F."/>
            <person name="MacCabe A."/>
            <person name="Maekelae M.R."/>
            <person name="Malavazi I."/>
            <person name="Melin P."/>
            <person name="Meyer V."/>
            <person name="Mielnichuk N."/>
            <person name="Miskei M."/>
            <person name="Molnar A.P."/>
            <person name="Mule G."/>
            <person name="Ngan C.Y."/>
            <person name="Orejas M."/>
            <person name="Orosz E."/>
            <person name="Ouedraogo J.P."/>
            <person name="Overkamp K.M."/>
            <person name="Park H.-S."/>
            <person name="Perrone G."/>
            <person name="Piumi F."/>
            <person name="Punt P.J."/>
            <person name="Ram A.F."/>
            <person name="Ramon A."/>
            <person name="Rauscher S."/>
            <person name="Record E."/>
            <person name="Riano-Pachon D.M."/>
            <person name="Robert V."/>
            <person name="Roehrig J."/>
            <person name="Ruller R."/>
            <person name="Salamov A."/>
            <person name="Salih N.S."/>
            <person name="Samson R.A."/>
            <person name="Sandor E."/>
            <person name="Sanguinetti M."/>
            <person name="Schuetze T."/>
            <person name="Sepcic K."/>
            <person name="Shelest E."/>
            <person name="Sherlock G."/>
            <person name="Sophianopoulou V."/>
            <person name="Squina F.M."/>
            <person name="Sun H."/>
            <person name="Susca A."/>
            <person name="Todd R.B."/>
            <person name="Tsang A."/>
            <person name="Unkles S.E."/>
            <person name="van de Wiele N."/>
            <person name="van Rossen-Uffink D."/>
            <person name="Oliveira J.V."/>
            <person name="Vesth T.C."/>
            <person name="Visser J."/>
            <person name="Yu J.-H."/>
            <person name="Zhou M."/>
            <person name="Andersen M.R."/>
            <person name="Archer D.B."/>
            <person name="Baker S.E."/>
            <person name="Benoit I."/>
            <person name="Brakhage A.A."/>
            <person name="Braus G.H."/>
            <person name="Fischer R."/>
            <person name="Frisvad J.C."/>
            <person name="Goldman G.H."/>
            <person name="Houbraken J."/>
            <person name="Oakley B."/>
            <person name="Pocsi I."/>
            <person name="Scazzocchio C."/>
            <person name="Seiboth B."/>
            <person name="vanKuyk P.A."/>
            <person name="Wortman J."/>
            <person name="Dyer P.S."/>
            <person name="Grigoriev I.V."/>
        </authorList>
    </citation>
    <scope>NUCLEOTIDE SEQUENCE [LARGE SCALE GENOMIC DNA]</scope>
    <source>
        <strain evidence="3">ITEM 5010</strain>
    </source>
</reference>